<dbReference type="GO" id="GO:0006633">
    <property type="term" value="P:fatty acid biosynthetic process"/>
    <property type="evidence" value="ECO:0007669"/>
    <property type="project" value="InterPro"/>
</dbReference>
<dbReference type="Proteomes" id="UP000248646">
    <property type="component" value="Unassembled WGS sequence"/>
</dbReference>
<dbReference type="OrthoDB" id="9801625at2"/>
<dbReference type="SUPFAM" id="SSF54637">
    <property type="entry name" value="Thioesterase/thiol ester dehydrase-isomerase"/>
    <property type="match status" value="1"/>
</dbReference>
<dbReference type="PANTHER" id="PTHR43841">
    <property type="entry name" value="3-HYDROXYACYL-THIOESTER DEHYDRATASE HTDX-RELATED"/>
    <property type="match status" value="1"/>
</dbReference>
<dbReference type="InterPro" id="IPR002539">
    <property type="entry name" value="MaoC-like_dom"/>
</dbReference>
<feature type="domain" description="MaoC-like" evidence="1">
    <location>
        <begin position="7"/>
        <end position="101"/>
    </location>
</feature>
<sequence length="126" mass="13887">MHIGFHFEKIHKEEITHTQIVRYAGASGDFNPIHTVVPFGEKAGLGGVIVHGMMIMGFIGQAIDTWCASNDLVKFSTRFQTITRPGESITVSGLIVGETEHLWVCQAEAVNEHGEIKASAHFEVRK</sequence>
<keyword evidence="3" id="KW-1185">Reference proteome</keyword>
<dbReference type="InterPro" id="IPR029069">
    <property type="entry name" value="HotDog_dom_sf"/>
</dbReference>
<dbReference type="EMBL" id="QKZI01000001">
    <property type="protein sequence ID" value="PZX07442.1"/>
    <property type="molecule type" value="Genomic_DNA"/>
</dbReference>
<dbReference type="AlphaFoldDB" id="A0A2W7MJJ1"/>
<dbReference type="RefSeq" id="WP_111438091.1">
    <property type="nucleotide sequence ID" value="NZ_QKZI01000001.1"/>
</dbReference>
<organism evidence="2 3">
    <name type="scientific">Psychrobacillus insolitus</name>
    <dbReference type="NCBI Taxonomy" id="1461"/>
    <lineage>
        <taxon>Bacteria</taxon>
        <taxon>Bacillati</taxon>
        <taxon>Bacillota</taxon>
        <taxon>Bacilli</taxon>
        <taxon>Bacillales</taxon>
        <taxon>Bacillaceae</taxon>
        <taxon>Psychrobacillus</taxon>
    </lineage>
</organism>
<dbReference type="PRINTS" id="PR01483">
    <property type="entry name" value="FASYNTHASE"/>
</dbReference>
<dbReference type="GO" id="GO:0004312">
    <property type="term" value="F:fatty acid synthase activity"/>
    <property type="evidence" value="ECO:0007669"/>
    <property type="project" value="InterPro"/>
</dbReference>
<protein>
    <submittedName>
        <fullName evidence="2">Acyl dehydratase</fullName>
    </submittedName>
</protein>
<dbReference type="PANTHER" id="PTHR43841:SF3">
    <property type="entry name" value="(3R)-HYDROXYACYL-ACP DEHYDRATASE SUBUNIT HADB"/>
    <property type="match status" value="1"/>
</dbReference>
<dbReference type="Gene3D" id="3.10.129.10">
    <property type="entry name" value="Hotdog Thioesterase"/>
    <property type="match status" value="1"/>
</dbReference>
<dbReference type="GO" id="GO:0005835">
    <property type="term" value="C:fatty acid synthase complex"/>
    <property type="evidence" value="ECO:0007669"/>
    <property type="project" value="InterPro"/>
</dbReference>
<proteinExistence type="predicted"/>
<gene>
    <name evidence="2" type="ORF">C7437_101558</name>
</gene>
<dbReference type="Pfam" id="PF01575">
    <property type="entry name" value="MaoC_dehydratas"/>
    <property type="match status" value="1"/>
</dbReference>
<dbReference type="InterPro" id="IPR003965">
    <property type="entry name" value="Fatty_acid_synthase"/>
</dbReference>
<comment type="caution">
    <text evidence="2">The sequence shown here is derived from an EMBL/GenBank/DDBJ whole genome shotgun (WGS) entry which is preliminary data.</text>
</comment>
<reference evidence="2 3" key="1">
    <citation type="submission" date="2018-06" db="EMBL/GenBank/DDBJ databases">
        <title>Genomic Encyclopedia of Type Strains, Phase IV (KMG-IV): sequencing the most valuable type-strain genomes for metagenomic binning, comparative biology and taxonomic classification.</title>
        <authorList>
            <person name="Goeker M."/>
        </authorList>
    </citation>
    <scope>NUCLEOTIDE SEQUENCE [LARGE SCALE GENOMIC DNA]</scope>
    <source>
        <strain evidence="2 3">DSM 5</strain>
    </source>
</reference>
<evidence type="ECO:0000313" key="2">
    <source>
        <dbReference type="EMBL" id="PZX07442.1"/>
    </source>
</evidence>
<evidence type="ECO:0000313" key="3">
    <source>
        <dbReference type="Proteomes" id="UP000248646"/>
    </source>
</evidence>
<evidence type="ECO:0000259" key="1">
    <source>
        <dbReference type="Pfam" id="PF01575"/>
    </source>
</evidence>
<accession>A0A2W7MJJ1</accession>
<name>A0A2W7MJJ1_9BACI</name>